<evidence type="ECO:0000256" key="1">
    <source>
        <dbReference type="SAM" id="SignalP"/>
    </source>
</evidence>
<evidence type="ECO:0000313" key="3">
    <source>
        <dbReference type="EMBL" id="PHH75225.1"/>
    </source>
</evidence>
<reference evidence="3 4" key="1">
    <citation type="submission" date="2017-06" db="EMBL/GenBank/DDBJ databases">
        <title>Ant-infecting Ophiocordyceps genomes reveal a high diversity of potential behavioral manipulation genes and a possible major role for enterotoxins.</title>
        <authorList>
            <person name="De Bekker C."/>
            <person name="Evans H.C."/>
            <person name="Brachmann A."/>
            <person name="Hughes D.P."/>
        </authorList>
    </citation>
    <scope>NUCLEOTIDE SEQUENCE [LARGE SCALE GENOMIC DNA]</scope>
    <source>
        <strain evidence="3 4">Map16</strain>
    </source>
</reference>
<feature type="signal peptide" evidence="1">
    <location>
        <begin position="1"/>
        <end position="18"/>
    </location>
</feature>
<keyword evidence="1" id="KW-0732">Signal</keyword>
<evidence type="ECO:0000313" key="4">
    <source>
        <dbReference type="Proteomes" id="UP000226431"/>
    </source>
</evidence>
<keyword evidence="4" id="KW-1185">Reference proteome</keyword>
<dbReference type="OrthoDB" id="3515453at2759"/>
<organism evidence="3 4">
    <name type="scientific">Ophiocordyceps camponoti-rufipedis</name>
    <dbReference type="NCBI Taxonomy" id="2004952"/>
    <lineage>
        <taxon>Eukaryota</taxon>
        <taxon>Fungi</taxon>
        <taxon>Dikarya</taxon>
        <taxon>Ascomycota</taxon>
        <taxon>Pezizomycotina</taxon>
        <taxon>Sordariomycetes</taxon>
        <taxon>Hypocreomycetidae</taxon>
        <taxon>Hypocreales</taxon>
        <taxon>Ophiocordycipitaceae</taxon>
        <taxon>Ophiocordyceps</taxon>
    </lineage>
</organism>
<dbReference type="InterPro" id="IPR057229">
    <property type="entry name" value="DUF7907"/>
</dbReference>
<protein>
    <recommendedName>
        <fullName evidence="2">DUF7907 domain-containing protein</fullName>
    </recommendedName>
</protein>
<sequence>MKLPVVLSQLLLGGLASAQVNTNQSRPFQLVIHSGNRHINGMTFTACHTGAAIESLCVFKGSGSAFYFNKSASSQPPLKDYEPLGVLVWNLPIDPSPYSEAMTLSHEPSSNVALPLFQPSSLPQLVTFDNQNRLSIISYIDDSRNPPVGGKPRALRNWYLCHTFYSGYTYRTLTWVFGNGLAKPQNPSCIKIDVRRRYLDAGARA</sequence>
<proteinExistence type="predicted"/>
<dbReference type="Pfam" id="PF25484">
    <property type="entry name" value="DUF7907"/>
    <property type="match status" value="1"/>
</dbReference>
<accession>A0A2C5Z065</accession>
<dbReference type="Proteomes" id="UP000226431">
    <property type="component" value="Unassembled WGS sequence"/>
</dbReference>
<dbReference type="STRING" id="2004952.A0A2C5Z065"/>
<gene>
    <name evidence="3" type="ORF">CDD80_2531</name>
</gene>
<dbReference type="AlphaFoldDB" id="A0A2C5Z065"/>
<feature type="domain" description="DUF7907" evidence="2">
    <location>
        <begin position="25"/>
        <end position="196"/>
    </location>
</feature>
<evidence type="ECO:0000259" key="2">
    <source>
        <dbReference type="Pfam" id="PF25484"/>
    </source>
</evidence>
<name>A0A2C5Z065_9HYPO</name>
<feature type="chain" id="PRO_5012790282" description="DUF7907 domain-containing protein" evidence="1">
    <location>
        <begin position="19"/>
        <end position="205"/>
    </location>
</feature>
<comment type="caution">
    <text evidence="3">The sequence shown here is derived from an EMBL/GenBank/DDBJ whole genome shotgun (WGS) entry which is preliminary data.</text>
</comment>
<dbReference type="EMBL" id="NJES01000228">
    <property type="protein sequence ID" value="PHH75225.1"/>
    <property type="molecule type" value="Genomic_DNA"/>
</dbReference>